<comment type="caution">
    <text evidence="1">The sequence shown here is derived from an EMBL/GenBank/DDBJ whole genome shotgun (WGS) entry which is preliminary data.</text>
</comment>
<dbReference type="AlphaFoldDB" id="A0A7J9AZI2"/>
<dbReference type="Proteomes" id="UP000593574">
    <property type="component" value="Unassembled WGS sequence"/>
</dbReference>
<evidence type="ECO:0000313" key="2">
    <source>
        <dbReference type="Proteomes" id="UP000593574"/>
    </source>
</evidence>
<gene>
    <name evidence="1" type="ORF">Golax_022613</name>
</gene>
<evidence type="ECO:0000313" key="1">
    <source>
        <dbReference type="EMBL" id="MBA0729440.1"/>
    </source>
</evidence>
<sequence>MLMKQSPIYLTGLIRGLHQFRQFWQKLSGFRIGFSLKIICH</sequence>
<keyword evidence="2" id="KW-1185">Reference proteome</keyword>
<organism evidence="1 2">
    <name type="scientific">Gossypium laxum</name>
    <dbReference type="NCBI Taxonomy" id="34288"/>
    <lineage>
        <taxon>Eukaryota</taxon>
        <taxon>Viridiplantae</taxon>
        <taxon>Streptophyta</taxon>
        <taxon>Embryophyta</taxon>
        <taxon>Tracheophyta</taxon>
        <taxon>Spermatophyta</taxon>
        <taxon>Magnoliopsida</taxon>
        <taxon>eudicotyledons</taxon>
        <taxon>Gunneridae</taxon>
        <taxon>Pentapetalae</taxon>
        <taxon>rosids</taxon>
        <taxon>malvids</taxon>
        <taxon>Malvales</taxon>
        <taxon>Malvaceae</taxon>
        <taxon>Malvoideae</taxon>
        <taxon>Gossypium</taxon>
    </lineage>
</organism>
<protein>
    <submittedName>
        <fullName evidence="1">Uncharacterized protein</fullName>
    </submittedName>
</protein>
<proteinExistence type="predicted"/>
<accession>A0A7J9AZI2</accession>
<name>A0A7J9AZI2_9ROSI</name>
<reference evidence="1 2" key="1">
    <citation type="journal article" date="2019" name="Genome Biol. Evol.">
        <title>Insights into the evolution of the New World diploid cottons (Gossypium, subgenus Houzingenia) based on genome sequencing.</title>
        <authorList>
            <person name="Grover C.E."/>
            <person name="Arick M.A. 2nd"/>
            <person name="Thrash A."/>
            <person name="Conover J.L."/>
            <person name="Sanders W.S."/>
            <person name="Peterson D.G."/>
            <person name="Frelichowski J.E."/>
            <person name="Scheffler J.A."/>
            <person name="Scheffler B.E."/>
            <person name="Wendel J.F."/>
        </authorList>
    </citation>
    <scope>NUCLEOTIDE SEQUENCE [LARGE SCALE GENOMIC DNA]</scope>
    <source>
        <strain evidence="1">4</strain>
        <tissue evidence="1">Leaf</tissue>
    </source>
</reference>
<dbReference type="EMBL" id="JABEZV010437545">
    <property type="protein sequence ID" value="MBA0729440.1"/>
    <property type="molecule type" value="Genomic_DNA"/>
</dbReference>